<comment type="subcellular location">
    <subcellularLocation>
        <location evidence="1">Cell membrane</location>
        <topology evidence="1">Multi-pass membrane protein</topology>
    </subcellularLocation>
</comment>
<evidence type="ECO:0000256" key="3">
    <source>
        <dbReference type="ARBA" id="ARBA00022692"/>
    </source>
</evidence>
<feature type="transmembrane region" description="Helical" evidence="6">
    <location>
        <begin position="262"/>
        <end position="285"/>
    </location>
</feature>
<organism evidence="7 8">
    <name type="scientific">Solirubrum puertoriconensis</name>
    <dbReference type="NCBI Taxonomy" id="1751427"/>
    <lineage>
        <taxon>Bacteria</taxon>
        <taxon>Pseudomonadati</taxon>
        <taxon>Bacteroidota</taxon>
        <taxon>Cytophagia</taxon>
        <taxon>Cytophagales</taxon>
    </lineage>
</organism>
<evidence type="ECO:0000256" key="6">
    <source>
        <dbReference type="SAM" id="Phobius"/>
    </source>
</evidence>
<feature type="transmembrane region" description="Helical" evidence="6">
    <location>
        <begin position="306"/>
        <end position="327"/>
    </location>
</feature>
<dbReference type="Pfam" id="PF13440">
    <property type="entry name" value="Polysacc_synt_3"/>
    <property type="match status" value="1"/>
</dbReference>
<evidence type="ECO:0000256" key="2">
    <source>
        <dbReference type="ARBA" id="ARBA00022475"/>
    </source>
</evidence>
<sequence>MGIVQRQGLRNTAISYIGLGLGFVNTVFVLPRILEDEQLGLTRVLISVATIYAQLSAVGFASMGIRFFPYFRNREAGHHGFLPFLLGLPLLGFALMTVLYLGGKPLVMEQYSSDAALLGPYYQWGVVLALFTLLYSLQDAYLKALYHTAFSSVVQEVLLRVLVAGAALAFDAGYLNFHQFVLLYIGLNSGIALLLTAYLAFIGELHLRPQREVLQVRPLGELLGFSGFALLSNISGTVISSIDALMVGSKLNLGAAGVYSVAFFISTALTIPFRSLYKIAFPLLADYWKQHDLGRMAEFYRSTTRLNTVLGCYLALGIGLNLDFIYSLMKPEYAAGATAVLLLLLGRLFDGITGVNALIVVTSPRYRYDLIFNASLAVLTVLLNLVLIPRYGLGGSAAATSLALVLINVARTWFVWHSYRLQPFDKRIPLLLGIAALAGLVGWLVPTFPSVWLTMFVRSAALTAVYGGLVLATQAVPEATPLLLTILGRSKA</sequence>
<feature type="transmembrane region" description="Helical" evidence="6">
    <location>
        <begin position="121"/>
        <end position="137"/>
    </location>
</feature>
<reference evidence="7 8" key="1">
    <citation type="submission" date="2015-11" db="EMBL/GenBank/DDBJ databases">
        <title>Solirubrum puertoriconensis gen. nov. an environmental bacteria isolated in Puerto Rico.</title>
        <authorList>
            <person name="Cuebas-Irizarry M.F."/>
            <person name="Montalvo-Rodriguez R."/>
        </authorList>
    </citation>
    <scope>NUCLEOTIDE SEQUENCE [LARGE SCALE GENOMIC DNA]</scope>
    <source>
        <strain evidence="7 8">MC1A</strain>
    </source>
</reference>
<feature type="transmembrane region" description="Helical" evidence="6">
    <location>
        <begin position="157"/>
        <end position="175"/>
    </location>
</feature>
<dbReference type="PANTHER" id="PTHR30250:SF11">
    <property type="entry name" value="O-ANTIGEN TRANSPORTER-RELATED"/>
    <property type="match status" value="1"/>
</dbReference>
<name>A0A9X0L4A2_SOLP1</name>
<evidence type="ECO:0000256" key="4">
    <source>
        <dbReference type="ARBA" id="ARBA00022989"/>
    </source>
</evidence>
<dbReference type="PANTHER" id="PTHR30250">
    <property type="entry name" value="PST FAMILY PREDICTED COLANIC ACID TRANSPORTER"/>
    <property type="match status" value="1"/>
</dbReference>
<feature type="transmembrane region" description="Helical" evidence="6">
    <location>
        <begin position="222"/>
        <end position="242"/>
    </location>
</feature>
<dbReference type="GO" id="GO:0005886">
    <property type="term" value="C:plasma membrane"/>
    <property type="evidence" value="ECO:0007669"/>
    <property type="project" value="UniProtKB-SubCell"/>
</dbReference>
<feature type="transmembrane region" description="Helical" evidence="6">
    <location>
        <begin position="46"/>
        <end position="68"/>
    </location>
</feature>
<feature type="transmembrane region" description="Helical" evidence="6">
    <location>
        <begin position="181"/>
        <end position="201"/>
    </location>
</feature>
<evidence type="ECO:0000313" key="7">
    <source>
        <dbReference type="EMBL" id="KUG07390.1"/>
    </source>
</evidence>
<evidence type="ECO:0008006" key="9">
    <source>
        <dbReference type="Google" id="ProtNLM"/>
    </source>
</evidence>
<dbReference type="InterPro" id="IPR050833">
    <property type="entry name" value="Poly_Biosynth_Transport"/>
</dbReference>
<gene>
    <name evidence="7" type="ORF">ASU33_13625</name>
</gene>
<dbReference type="Proteomes" id="UP000054223">
    <property type="component" value="Unassembled WGS sequence"/>
</dbReference>
<dbReference type="OrthoDB" id="88014at2"/>
<feature type="transmembrane region" description="Helical" evidence="6">
    <location>
        <begin position="80"/>
        <end position="101"/>
    </location>
</feature>
<keyword evidence="3 6" id="KW-0812">Transmembrane</keyword>
<evidence type="ECO:0000256" key="5">
    <source>
        <dbReference type="ARBA" id="ARBA00023136"/>
    </source>
</evidence>
<dbReference type="AlphaFoldDB" id="A0A9X0L4A2"/>
<feature type="transmembrane region" description="Helical" evidence="6">
    <location>
        <begin position="333"/>
        <end position="358"/>
    </location>
</feature>
<keyword evidence="5 6" id="KW-0472">Membrane</keyword>
<feature type="transmembrane region" description="Helical" evidence="6">
    <location>
        <begin position="12"/>
        <end position="34"/>
    </location>
</feature>
<feature type="transmembrane region" description="Helical" evidence="6">
    <location>
        <begin position="370"/>
        <end position="391"/>
    </location>
</feature>
<keyword evidence="4 6" id="KW-1133">Transmembrane helix</keyword>
<proteinExistence type="predicted"/>
<keyword evidence="8" id="KW-1185">Reference proteome</keyword>
<keyword evidence="2" id="KW-1003">Cell membrane</keyword>
<protein>
    <recommendedName>
        <fullName evidence="9">Polysaccharide biosynthesis protein C-terminal domain-containing protein</fullName>
    </recommendedName>
</protein>
<comment type="caution">
    <text evidence="7">The sequence shown here is derived from an EMBL/GenBank/DDBJ whole genome shotgun (WGS) entry which is preliminary data.</text>
</comment>
<evidence type="ECO:0000256" key="1">
    <source>
        <dbReference type="ARBA" id="ARBA00004651"/>
    </source>
</evidence>
<feature type="transmembrane region" description="Helical" evidence="6">
    <location>
        <begin position="428"/>
        <end position="445"/>
    </location>
</feature>
<feature type="transmembrane region" description="Helical" evidence="6">
    <location>
        <begin position="397"/>
        <end position="416"/>
    </location>
</feature>
<dbReference type="RefSeq" id="WP_059071015.1">
    <property type="nucleotide sequence ID" value="NZ_LNAL01000007.1"/>
</dbReference>
<dbReference type="EMBL" id="LNAL01000007">
    <property type="protein sequence ID" value="KUG07390.1"/>
    <property type="molecule type" value="Genomic_DNA"/>
</dbReference>
<evidence type="ECO:0000313" key="8">
    <source>
        <dbReference type="Proteomes" id="UP000054223"/>
    </source>
</evidence>
<accession>A0A9X0L4A2</accession>